<dbReference type="Pfam" id="PF00665">
    <property type="entry name" value="rve"/>
    <property type="match status" value="1"/>
</dbReference>
<evidence type="ECO:0008006" key="7">
    <source>
        <dbReference type="Google" id="ProtNLM"/>
    </source>
</evidence>
<dbReference type="InterPro" id="IPR050951">
    <property type="entry name" value="Retrovirus_Pol_polyprotein"/>
</dbReference>
<dbReference type="AlphaFoldDB" id="A0A8S3TR24"/>
<evidence type="ECO:0000259" key="4">
    <source>
        <dbReference type="PROSITE" id="PS50994"/>
    </source>
</evidence>
<evidence type="ECO:0000256" key="2">
    <source>
        <dbReference type="SAM" id="MobiDB-lite"/>
    </source>
</evidence>
<protein>
    <recommendedName>
        <fullName evidence="7">Integrase catalytic domain-containing protein</fullName>
    </recommendedName>
</protein>
<proteinExistence type="predicted"/>
<dbReference type="InterPro" id="IPR036397">
    <property type="entry name" value="RNaseH_sf"/>
</dbReference>
<evidence type="ECO:0000256" key="1">
    <source>
        <dbReference type="PROSITE-ProRule" id="PRU00042"/>
    </source>
</evidence>
<feature type="domain" description="Integrase catalytic" evidence="4">
    <location>
        <begin position="145"/>
        <end position="304"/>
    </location>
</feature>
<feature type="domain" description="C2H2-type" evidence="3">
    <location>
        <begin position="366"/>
        <end position="394"/>
    </location>
</feature>
<dbReference type="SUPFAM" id="SSF53098">
    <property type="entry name" value="Ribonuclease H-like"/>
    <property type="match status" value="1"/>
</dbReference>
<dbReference type="InterPro" id="IPR041588">
    <property type="entry name" value="Integrase_H2C2"/>
</dbReference>
<dbReference type="PROSITE" id="PS00028">
    <property type="entry name" value="ZINC_FINGER_C2H2_1"/>
    <property type="match status" value="1"/>
</dbReference>
<dbReference type="Gene3D" id="3.30.420.10">
    <property type="entry name" value="Ribonuclease H-like superfamily/Ribonuclease H"/>
    <property type="match status" value="1"/>
</dbReference>
<dbReference type="PROSITE" id="PS50157">
    <property type="entry name" value="ZINC_FINGER_C2H2_2"/>
    <property type="match status" value="1"/>
</dbReference>
<accession>A0A8S3TR24</accession>
<gene>
    <name evidence="5" type="ORF">MEDL_46485</name>
</gene>
<dbReference type="GO" id="GO:0008270">
    <property type="term" value="F:zinc ion binding"/>
    <property type="evidence" value="ECO:0007669"/>
    <property type="project" value="UniProtKB-KW"/>
</dbReference>
<feature type="compositionally biased region" description="Basic and acidic residues" evidence="2">
    <location>
        <begin position="731"/>
        <end position="744"/>
    </location>
</feature>
<dbReference type="Proteomes" id="UP000683360">
    <property type="component" value="Unassembled WGS sequence"/>
</dbReference>
<evidence type="ECO:0000313" key="6">
    <source>
        <dbReference type="Proteomes" id="UP000683360"/>
    </source>
</evidence>
<dbReference type="PANTHER" id="PTHR37984">
    <property type="entry name" value="PROTEIN CBG26694"/>
    <property type="match status" value="1"/>
</dbReference>
<dbReference type="FunFam" id="1.10.340.70:FF:000001">
    <property type="entry name" value="Retrovirus-related Pol polyprotein from transposon gypsy-like Protein"/>
    <property type="match status" value="1"/>
</dbReference>
<keyword evidence="1" id="KW-0479">Metal-binding</keyword>
<dbReference type="InterPro" id="IPR012337">
    <property type="entry name" value="RNaseH-like_sf"/>
</dbReference>
<dbReference type="EMBL" id="CAJPWZ010002219">
    <property type="protein sequence ID" value="CAG2233865.1"/>
    <property type="molecule type" value="Genomic_DNA"/>
</dbReference>
<dbReference type="Pfam" id="PF17921">
    <property type="entry name" value="Integrase_H2C2"/>
    <property type="match status" value="1"/>
</dbReference>
<dbReference type="GO" id="GO:0015074">
    <property type="term" value="P:DNA integration"/>
    <property type="evidence" value="ECO:0007669"/>
    <property type="project" value="InterPro"/>
</dbReference>
<dbReference type="Gene3D" id="3.30.160.60">
    <property type="entry name" value="Classic Zinc Finger"/>
    <property type="match status" value="1"/>
</dbReference>
<dbReference type="FunFam" id="3.30.420.10:FF:000032">
    <property type="entry name" value="Retrovirus-related Pol polyprotein from transposon 297-like Protein"/>
    <property type="match status" value="1"/>
</dbReference>
<dbReference type="InterPro" id="IPR013087">
    <property type="entry name" value="Znf_C2H2_type"/>
</dbReference>
<organism evidence="5 6">
    <name type="scientific">Mytilus edulis</name>
    <name type="common">Blue mussel</name>
    <dbReference type="NCBI Taxonomy" id="6550"/>
    <lineage>
        <taxon>Eukaryota</taxon>
        <taxon>Metazoa</taxon>
        <taxon>Spiralia</taxon>
        <taxon>Lophotrochozoa</taxon>
        <taxon>Mollusca</taxon>
        <taxon>Bivalvia</taxon>
        <taxon>Autobranchia</taxon>
        <taxon>Pteriomorphia</taxon>
        <taxon>Mytilida</taxon>
        <taxon>Mytiloidea</taxon>
        <taxon>Mytilidae</taxon>
        <taxon>Mytilinae</taxon>
        <taxon>Mytilus</taxon>
    </lineage>
</organism>
<comment type="caution">
    <text evidence="5">The sequence shown here is derived from an EMBL/GenBank/DDBJ whole genome shotgun (WGS) entry which is preliminary data.</text>
</comment>
<dbReference type="Gene3D" id="1.10.340.70">
    <property type="match status" value="1"/>
</dbReference>
<dbReference type="OrthoDB" id="6091944at2759"/>
<dbReference type="PANTHER" id="PTHR37984:SF15">
    <property type="entry name" value="INTEGRASE CATALYTIC DOMAIN-CONTAINING PROTEIN"/>
    <property type="match status" value="1"/>
</dbReference>
<reference evidence="5" key="1">
    <citation type="submission" date="2021-03" db="EMBL/GenBank/DDBJ databases">
        <authorList>
            <person name="Bekaert M."/>
        </authorList>
    </citation>
    <scope>NUCLEOTIDE SEQUENCE</scope>
</reference>
<evidence type="ECO:0000259" key="3">
    <source>
        <dbReference type="PROSITE" id="PS50157"/>
    </source>
</evidence>
<keyword evidence="1" id="KW-0862">Zinc</keyword>
<evidence type="ECO:0000313" key="5">
    <source>
        <dbReference type="EMBL" id="CAG2233865.1"/>
    </source>
</evidence>
<feature type="region of interest" description="Disordered" evidence="2">
    <location>
        <begin position="726"/>
        <end position="766"/>
    </location>
</feature>
<keyword evidence="6" id="KW-1185">Reference proteome</keyword>
<dbReference type="PROSITE" id="PS50994">
    <property type="entry name" value="INTEGRASE"/>
    <property type="match status" value="1"/>
</dbReference>
<keyword evidence="1" id="KW-0863">Zinc-finger</keyword>
<dbReference type="GO" id="GO:0003676">
    <property type="term" value="F:nucleic acid binding"/>
    <property type="evidence" value="ECO:0007669"/>
    <property type="project" value="InterPro"/>
</dbReference>
<sequence length="937" mass="105734">MDEITEAQQNDEVIKLILKMKSESNEKPKWEEISVQSKELKTYWSQWDQLKLIDNVLYREWISNINSEMKQLILPSCWREEILKMLHDDPVGGHFGVHRTLSRVSSRFYWAGYKENIEQWCKRCEICNSRKGPQKRARGAMKQYLVGAPLERVALDILGPLPITTSGNKFILVLTDYFSRWAEAYPIPNQEAETISKIFVDEFICRFGVPRQVHTDQGRQFESKLFTGICKRFNIDKTRTSPLHPQSDGMVERLNRTIEDILSKFIGKDQKDWDTHLSVAMMAYRTSVHESTGFSPSMLMFGREIELPIDLIYGPHPQTENITDGSNEDRVLHHDRLKPFIGNFNNWLQKSKDDLDEGDSKDPATETCQICYKTYKDLPSLRRHTRYAHGSEFVQCQFCEYEVPANVKHRLKFHEERRHGIKKTSQKVNKSKIKSVAKKVTPVEPNTSTVSHFQMTPVRSPTPVYVDMPTFNLTPDEEMLFLGRPLQTGSPVELMSLLDRPRPNQTVPSPLTAPQTTTAPVPVPDVSVQPAAVQATSQTTQPLPVTITPSSLMQAYFTATPQPATVQATSQTTQPLPVTITPSSLMQAYFTATPQPAAVQATSQSNQPLPPLPVTITPSYVTQPYLTGIPQPAVVQATSQSTQPLPVISTPSSMVQPSSQSLSLQPLPVISTPNSLVLPSSQKTQPLPVTISPSSLWQPYLTETVAPQPTALQSTTQLAQQVPVPINPSTMEKDDIPTSDHSRVLEAPSSPPPNVEGYDPERPWMDGDKRRVEFREEIDFYPPRRIQMTATGRGRLYDWSHLGVPTQETLNDPRFQLCCPPSSYLSGEDAELIRRIRSRARTAEIDARVVPDGYLGLLKEEKAVLPDGTVYILKSTWIPDPSVTRRRNTATQTEEDTNQLEAVIENREIRDNGVQATVTTEDTSTQCNILQELLFRL</sequence>
<name>A0A8S3TR24_MYTED</name>
<dbReference type="InterPro" id="IPR001584">
    <property type="entry name" value="Integrase_cat-core"/>
</dbReference>